<dbReference type="SUPFAM" id="SSF52266">
    <property type="entry name" value="SGNH hydrolase"/>
    <property type="match status" value="1"/>
</dbReference>
<name>A0A370F4E9_9BURK</name>
<evidence type="ECO:0000256" key="1">
    <source>
        <dbReference type="SAM" id="SignalP"/>
    </source>
</evidence>
<dbReference type="Gene3D" id="3.40.50.1110">
    <property type="entry name" value="SGNH hydrolase"/>
    <property type="match status" value="1"/>
</dbReference>
<dbReference type="OrthoDB" id="9790057at2"/>
<evidence type="ECO:0000313" key="4">
    <source>
        <dbReference type="Proteomes" id="UP000255265"/>
    </source>
</evidence>
<dbReference type="InterPro" id="IPR051532">
    <property type="entry name" value="Ester_Hydrolysis_Enzymes"/>
</dbReference>
<dbReference type="Proteomes" id="UP000255265">
    <property type="component" value="Unassembled WGS sequence"/>
</dbReference>
<dbReference type="GO" id="GO:0004622">
    <property type="term" value="F:phosphatidylcholine lysophospholipase activity"/>
    <property type="evidence" value="ECO:0007669"/>
    <property type="project" value="TreeGrafter"/>
</dbReference>
<keyword evidence="1" id="KW-0732">Signal</keyword>
<dbReference type="AlphaFoldDB" id="A0A370F4E9"/>
<comment type="caution">
    <text evidence="3">The sequence shown here is derived from an EMBL/GenBank/DDBJ whole genome shotgun (WGS) entry which is preliminary data.</text>
</comment>
<dbReference type="PANTHER" id="PTHR30383:SF5">
    <property type="entry name" value="SGNH HYDROLASE-TYPE ESTERASE DOMAIN-CONTAINING PROTEIN"/>
    <property type="match status" value="1"/>
</dbReference>
<dbReference type="InterPro" id="IPR036514">
    <property type="entry name" value="SGNH_hydro_sf"/>
</dbReference>
<feature type="signal peptide" evidence="1">
    <location>
        <begin position="1"/>
        <end position="33"/>
    </location>
</feature>
<evidence type="ECO:0000313" key="3">
    <source>
        <dbReference type="EMBL" id="RDI17322.1"/>
    </source>
</evidence>
<keyword evidence="4" id="KW-1185">Reference proteome</keyword>
<dbReference type="Pfam" id="PF13472">
    <property type="entry name" value="Lipase_GDSL_2"/>
    <property type="match status" value="1"/>
</dbReference>
<dbReference type="CDD" id="cd04502">
    <property type="entry name" value="SGNH_hydrolase_like_7"/>
    <property type="match status" value="1"/>
</dbReference>
<protein>
    <submittedName>
        <fullName evidence="3">Lysophospholipase L1-like esterase</fullName>
    </submittedName>
</protein>
<organism evidence="3 4">
    <name type="scientific">Pseudacidovorax intermedius</name>
    <dbReference type="NCBI Taxonomy" id="433924"/>
    <lineage>
        <taxon>Bacteria</taxon>
        <taxon>Pseudomonadati</taxon>
        <taxon>Pseudomonadota</taxon>
        <taxon>Betaproteobacteria</taxon>
        <taxon>Burkholderiales</taxon>
        <taxon>Comamonadaceae</taxon>
        <taxon>Pseudacidovorax</taxon>
    </lineage>
</organism>
<evidence type="ECO:0000259" key="2">
    <source>
        <dbReference type="Pfam" id="PF13472"/>
    </source>
</evidence>
<proteinExistence type="predicted"/>
<dbReference type="InterPro" id="IPR013830">
    <property type="entry name" value="SGNH_hydro"/>
</dbReference>
<feature type="chain" id="PRO_5016563110" evidence="1">
    <location>
        <begin position="34"/>
        <end position="291"/>
    </location>
</feature>
<dbReference type="PANTHER" id="PTHR30383">
    <property type="entry name" value="THIOESTERASE 1/PROTEASE 1/LYSOPHOSPHOLIPASE L1"/>
    <property type="match status" value="1"/>
</dbReference>
<dbReference type="EMBL" id="QQAV01000017">
    <property type="protein sequence ID" value="RDI17322.1"/>
    <property type="molecule type" value="Genomic_DNA"/>
</dbReference>
<dbReference type="RefSeq" id="WP_114804879.1">
    <property type="nucleotide sequence ID" value="NZ_QQAV01000017.1"/>
</dbReference>
<reference evidence="3 4" key="1">
    <citation type="submission" date="2018-07" db="EMBL/GenBank/DDBJ databases">
        <title>Genomic Encyclopedia of Type Strains, Phase IV (KMG-IV): sequencing the most valuable type-strain genomes for metagenomic binning, comparative biology and taxonomic classification.</title>
        <authorList>
            <person name="Goeker M."/>
        </authorList>
    </citation>
    <scope>NUCLEOTIDE SEQUENCE [LARGE SCALE GENOMIC DNA]</scope>
    <source>
        <strain evidence="3 4">DSM 21352</strain>
    </source>
</reference>
<accession>A0A370F4E9</accession>
<dbReference type="STRING" id="433924.NS331_01730"/>
<feature type="domain" description="SGNH hydrolase-type esterase" evidence="2">
    <location>
        <begin position="85"/>
        <end position="237"/>
    </location>
</feature>
<sequence>MTLLPHLSSRLGARVRPVALGLATLLATASALAQSPVAVATNGPSAAYLAAHARWKASLDAFEKADKAALPAEGGVLFVGSSTVRMWTNLAQDFRNWPVVINRGFGGSTMADCSLFVRDLVVRYKPSHVLVYAGDNDLAEGRTPFQVLEDFALFVNTVQNELPDTRISYISIKPSPSRAHLLPKIRETNDIIAAYLRTQAKSDFIDIFNPMLGADGQPRPELFLPDRLHMTEAGYRVWHSVIASQVQPTAGAQAATPVQPPPAMGASSAAAVPAAPAMAPTGAMATASRPH</sequence>
<gene>
    <name evidence="3" type="ORF">DFR41_11748</name>
</gene>